<comment type="caution">
    <text evidence="2">The sequence shown here is derived from an EMBL/GenBank/DDBJ whole genome shotgun (WGS) entry which is preliminary data.</text>
</comment>
<evidence type="ECO:0000313" key="2">
    <source>
        <dbReference type="EMBL" id="CAK9023752.1"/>
    </source>
</evidence>
<proteinExistence type="predicted"/>
<dbReference type="EMBL" id="CAXAMN010008014">
    <property type="protein sequence ID" value="CAK9023752.1"/>
    <property type="molecule type" value="Genomic_DNA"/>
</dbReference>
<sequence length="754" mass="83201">MNGQSYATQLRRRFAGDADLRRRRTIPEQPYGYANRPQMMNNYGGTMPQQTPYGYSGYNAVPAQKPVNVAMYAAGGEVARSKASSDREKQPLPEPPLPPPPGEPDCTSDDDGGVDNNEVKHLETSKNFSIFQKHVRVSLPNGGGKRNFTFMCYVNQTTAVLAAGNFEGLVNEIMGDFDSAGRKPAHRQSILTDHGVDSKFMKRCIRDQRKELVDRLMNGSSSLVENNIVKYLCTRVHDQTILEKSSIEVKGAGFTASFSGSQQKVEQAFKPFKAASDWIIQLQKDGALSKCVKHAAASGKEAVALQNALGTLVSASSGSLAEIAQKLSEDTTKNLQDTQDVTAAFLSCDPVHAPEMEESPFIVYRGLVQALSARKPKENSFKLWILAGKDGLVLDIILGCDLNATLTTPELVDRWQKMEYKLMGLVLWDEEQRSENHRDLMNQMAKHQEGPLLLIVFGSCCDPFCWRYDGDGCFLSVNLSNKGKNRRKNANYQIIPVDQLGVSIADEAKFLVDQAIIDQMDMAIKTNQESSTQLQGEDLVSFMKVPIPENGFCFWHSVLAGLRVEQYRQVPRHTNVFAVNKRQLAAEADAAKRLMLLLPNAEIRYENGYVGLCDIARIGEALNLAIRCTIPDEVSALKKLFKAVQPEADENLVFDTVDPFAEAKAKQQQVEALSEETATAVAHSPEPATTACEASALNSSGTDNIATQNCFVLRLPGECLQHLFSKSYQANNKSIILSWKHKLLSGTTIGLMES</sequence>
<keyword evidence="3" id="KW-1185">Reference proteome</keyword>
<reference evidence="2 3" key="1">
    <citation type="submission" date="2024-02" db="EMBL/GenBank/DDBJ databases">
        <authorList>
            <person name="Chen Y."/>
            <person name="Shah S."/>
            <person name="Dougan E. K."/>
            <person name="Thang M."/>
            <person name="Chan C."/>
        </authorList>
    </citation>
    <scope>NUCLEOTIDE SEQUENCE [LARGE SCALE GENOMIC DNA]</scope>
</reference>
<dbReference type="Proteomes" id="UP001642484">
    <property type="component" value="Unassembled WGS sequence"/>
</dbReference>
<name>A0ABP0KCE5_9DINO</name>
<feature type="compositionally biased region" description="Basic and acidic residues" evidence="1">
    <location>
        <begin position="79"/>
        <end position="91"/>
    </location>
</feature>
<evidence type="ECO:0000256" key="1">
    <source>
        <dbReference type="SAM" id="MobiDB-lite"/>
    </source>
</evidence>
<evidence type="ECO:0008006" key="4">
    <source>
        <dbReference type="Google" id="ProtNLM"/>
    </source>
</evidence>
<accession>A0ABP0KCE5</accession>
<evidence type="ECO:0000313" key="3">
    <source>
        <dbReference type="Proteomes" id="UP001642484"/>
    </source>
</evidence>
<organism evidence="2 3">
    <name type="scientific">Durusdinium trenchii</name>
    <dbReference type="NCBI Taxonomy" id="1381693"/>
    <lineage>
        <taxon>Eukaryota</taxon>
        <taxon>Sar</taxon>
        <taxon>Alveolata</taxon>
        <taxon>Dinophyceae</taxon>
        <taxon>Suessiales</taxon>
        <taxon>Symbiodiniaceae</taxon>
        <taxon>Durusdinium</taxon>
    </lineage>
</organism>
<feature type="compositionally biased region" description="Pro residues" evidence="1">
    <location>
        <begin position="92"/>
        <end position="103"/>
    </location>
</feature>
<feature type="region of interest" description="Disordered" evidence="1">
    <location>
        <begin position="78"/>
        <end position="118"/>
    </location>
</feature>
<protein>
    <recommendedName>
        <fullName evidence="4">Ubiquitinyl hydrolase 1</fullName>
    </recommendedName>
</protein>
<gene>
    <name evidence="2" type="ORF">CCMP2556_LOCUS15340</name>
</gene>